<feature type="domain" description="Cyclic nucleotide-binding" evidence="1">
    <location>
        <begin position="13"/>
        <end position="133"/>
    </location>
</feature>
<dbReference type="Proteomes" id="UP000192907">
    <property type="component" value="Unassembled WGS sequence"/>
</dbReference>
<dbReference type="InterPro" id="IPR000595">
    <property type="entry name" value="cNMP-bd_dom"/>
</dbReference>
<dbReference type="CDD" id="cd00038">
    <property type="entry name" value="CAP_ED"/>
    <property type="match status" value="1"/>
</dbReference>
<dbReference type="InterPro" id="IPR014710">
    <property type="entry name" value="RmlC-like_jellyroll"/>
</dbReference>
<evidence type="ECO:0000259" key="1">
    <source>
        <dbReference type="PROSITE" id="PS50042"/>
    </source>
</evidence>
<dbReference type="STRING" id="1513793.SAMN06296036_115154"/>
<dbReference type="AlphaFoldDB" id="A0A1Y6CFQ9"/>
<dbReference type="SMART" id="SM00100">
    <property type="entry name" value="cNMP"/>
    <property type="match status" value="1"/>
</dbReference>
<dbReference type="Pfam" id="PF00027">
    <property type="entry name" value="cNMP_binding"/>
    <property type="match status" value="1"/>
</dbReference>
<dbReference type="Gene3D" id="2.60.120.10">
    <property type="entry name" value="Jelly Rolls"/>
    <property type="match status" value="1"/>
</dbReference>
<protein>
    <submittedName>
        <fullName evidence="2">Cyclic nucleotide-binding domain-containing protein</fullName>
    </submittedName>
</protein>
<dbReference type="GO" id="GO:0042391">
    <property type="term" value="P:regulation of membrane potential"/>
    <property type="evidence" value="ECO:0007669"/>
    <property type="project" value="TreeGrafter"/>
</dbReference>
<reference evidence="3" key="1">
    <citation type="submission" date="2017-04" db="EMBL/GenBank/DDBJ databases">
        <authorList>
            <person name="Varghese N."/>
            <person name="Submissions S."/>
        </authorList>
    </citation>
    <scope>NUCLEOTIDE SEQUENCE [LARGE SCALE GENOMIC DNA]</scope>
    <source>
        <strain evidence="3">RKEM611</strain>
    </source>
</reference>
<dbReference type="PANTHER" id="PTHR10217:SF435">
    <property type="entry name" value="POTASSIUM VOLTAGE-GATED CHANNEL PROTEIN EAG"/>
    <property type="match status" value="1"/>
</dbReference>
<dbReference type="InterPro" id="IPR018490">
    <property type="entry name" value="cNMP-bd_dom_sf"/>
</dbReference>
<evidence type="ECO:0000313" key="3">
    <source>
        <dbReference type="Proteomes" id="UP000192907"/>
    </source>
</evidence>
<dbReference type="PROSITE" id="PS50042">
    <property type="entry name" value="CNMP_BINDING_3"/>
    <property type="match status" value="1"/>
</dbReference>
<dbReference type="GO" id="GO:0005886">
    <property type="term" value="C:plasma membrane"/>
    <property type="evidence" value="ECO:0007669"/>
    <property type="project" value="TreeGrafter"/>
</dbReference>
<dbReference type="PANTHER" id="PTHR10217">
    <property type="entry name" value="VOLTAGE AND LIGAND GATED POTASSIUM CHANNEL"/>
    <property type="match status" value="1"/>
</dbReference>
<dbReference type="EMBL" id="FWZT01000015">
    <property type="protein sequence ID" value="SMF50077.1"/>
    <property type="molecule type" value="Genomic_DNA"/>
</dbReference>
<dbReference type="GO" id="GO:0005249">
    <property type="term" value="F:voltage-gated potassium channel activity"/>
    <property type="evidence" value="ECO:0007669"/>
    <property type="project" value="TreeGrafter"/>
</dbReference>
<organism evidence="2 3">
    <name type="scientific">Pseudobacteriovorax antillogorgiicola</name>
    <dbReference type="NCBI Taxonomy" id="1513793"/>
    <lineage>
        <taxon>Bacteria</taxon>
        <taxon>Pseudomonadati</taxon>
        <taxon>Bdellovibrionota</taxon>
        <taxon>Oligoflexia</taxon>
        <taxon>Oligoflexales</taxon>
        <taxon>Pseudobacteriovoracaceae</taxon>
        <taxon>Pseudobacteriovorax</taxon>
    </lineage>
</organism>
<accession>A0A1Y6CFQ9</accession>
<sequence length="156" mass="17733">MSVSIDVLRGYRLFSELSESELKSLSDKFRMKTVPDKEVFIHANEISHNIYLIVEGGVSVEVATPDQSMEELAKLHKGQTVGEFILAKETRRSATVRAIGELTLYETSKDELTDLFENHPRLGYLVYRNLSEVLVDRIRDTNMLARNALGLISQQF</sequence>
<dbReference type="InterPro" id="IPR050818">
    <property type="entry name" value="KCNH_animal-type"/>
</dbReference>
<evidence type="ECO:0000313" key="2">
    <source>
        <dbReference type="EMBL" id="SMF50077.1"/>
    </source>
</evidence>
<keyword evidence="3" id="KW-1185">Reference proteome</keyword>
<name>A0A1Y6CFQ9_9BACT</name>
<proteinExistence type="predicted"/>
<dbReference type="SUPFAM" id="SSF51206">
    <property type="entry name" value="cAMP-binding domain-like"/>
    <property type="match status" value="1"/>
</dbReference>
<gene>
    <name evidence="2" type="ORF">SAMN06296036_115154</name>
</gene>